<dbReference type="InterPro" id="IPR017550">
    <property type="entry name" value="Formylmethanofuran_DH_suC"/>
</dbReference>
<protein>
    <submittedName>
        <fullName evidence="2">Formylmethanofuran dehydrogenase subunit C</fullName>
    </submittedName>
</protein>
<dbReference type="Pfam" id="PF01493">
    <property type="entry name" value="GXGXG"/>
    <property type="match status" value="1"/>
</dbReference>
<proteinExistence type="predicted"/>
<dbReference type="GO" id="GO:0046914">
    <property type="term" value="F:transition metal ion binding"/>
    <property type="evidence" value="ECO:0007669"/>
    <property type="project" value="InterPro"/>
</dbReference>
<dbReference type="PANTHER" id="PTHR39673:SF5">
    <property type="entry name" value="TUNGSTEN-CONTAINING FORMYLMETHANOFURAN DEHYDROGENASE 2 SUBUNIT C"/>
    <property type="match status" value="1"/>
</dbReference>
<dbReference type="SUPFAM" id="SSF69336">
    <property type="entry name" value="Alpha subunit of glutamate synthase, C-terminal domain"/>
    <property type="match status" value="1"/>
</dbReference>
<evidence type="ECO:0000313" key="2">
    <source>
        <dbReference type="EMBL" id="MTD96133.1"/>
    </source>
</evidence>
<feature type="domain" description="Glutamate synthase alpha subunit C-terminal" evidence="1">
    <location>
        <begin position="78"/>
        <end position="185"/>
    </location>
</feature>
<dbReference type="Gene3D" id="2.160.20.60">
    <property type="entry name" value="Glutamate synthase, alpha subunit, C-terminal domain"/>
    <property type="match status" value="1"/>
</dbReference>
<evidence type="ECO:0000313" key="3">
    <source>
        <dbReference type="Proteomes" id="UP000440694"/>
    </source>
</evidence>
<dbReference type="EMBL" id="WMBQ01000002">
    <property type="protein sequence ID" value="MTD96133.1"/>
    <property type="molecule type" value="Genomic_DNA"/>
</dbReference>
<evidence type="ECO:0000259" key="1">
    <source>
        <dbReference type="Pfam" id="PF01493"/>
    </source>
</evidence>
<organism evidence="2 3">
    <name type="scientific">Hyphomicrobium album</name>
    <dbReference type="NCBI Taxonomy" id="2665159"/>
    <lineage>
        <taxon>Bacteria</taxon>
        <taxon>Pseudomonadati</taxon>
        <taxon>Pseudomonadota</taxon>
        <taxon>Alphaproteobacteria</taxon>
        <taxon>Hyphomicrobiales</taxon>
        <taxon>Hyphomicrobiaceae</taxon>
        <taxon>Hyphomicrobium</taxon>
    </lineage>
</organism>
<dbReference type="GO" id="GO:0015948">
    <property type="term" value="P:methanogenesis"/>
    <property type="evidence" value="ECO:0007669"/>
    <property type="project" value="InterPro"/>
</dbReference>
<dbReference type="Proteomes" id="UP000440694">
    <property type="component" value="Unassembled WGS sequence"/>
</dbReference>
<name>A0A6I3KNT0_9HYPH</name>
<comment type="caution">
    <text evidence="2">The sequence shown here is derived from an EMBL/GenBank/DDBJ whole genome shotgun (WGS) entry which is preliminary data.</text>
</comment>
<reference evidence="2 3" key="1">
    <citation type="submission" date="2019-11" db="EMBL/GenBank/DDBJ databases">
        <title>Identification of a novel strain.</title>
        <authorList>
            <person name="Xu Q."/>
            <person name="Wang G."/>
        </authorList>
    </citation>
    <scope>NUCLEOTIDE SEQUENCE [LARGE SCALE GENOMIC DNA]</scope>
    <source>
        <strain evidence="3">xq</strain>
    </source>
</reference>
<dbReference type="InterPro" id="IPR036485">
    <property type="entry name" value="Glu_synth_asu_C_sf"/>
</dbReference>
<dbReference type="GO" id="GO:0018493">
    <property type="term" value="F:formylmethanofuran dehydrogenase activity"/>
    <property type="evidence" value="ECO:0007669"/>
    <property type="project" value="InterPro"/>
</dbReference>
<keyword evidence="3" id="KW-1185">Reference proteome</keyword>
<dbReference type="RefSeq" id="WP_154740593.1">
    <property type="nucleotide sequence ID" value="NZ_WMBQ01000002.1"/>
</dbReference>
<dbReference type="NCBIfam" id="TIGR03122">
    <property type="entry name" value="one_C_dehyd_C"/>
    <property type="match status" value="1"/>
</dbReference>
<gene>
    <name evidence="2" type="ORF">GIW81_17475</name>
</gene>
<accession>A0A6I3KNT0</accession>
<dbReference type="InterPro" id="IPR002489">
    <property type="entry name" value="Glu_synth_asu_C"/>
</dbReference>
<sequence>MSGLTFRLTSAPKERLDLSQLTPRKLSSTPLAQVLKLNVGSTKSGLSLGDVFAVSGKPGDTVRIESGSARLDFVGAELDHGTLIVEGDVGVSAGRNMRGGRLEIKGDAGNLLGSGISGGEIFVKGSAASQVGGLSAGDKFGMTGGLIVIDGHAGDRTGDRMRRGTIYIRGKCGSFAGSRMVGGTIWTELGFGADPGLLLRRGTLIGPSVEQMLPTFADAGRHDLVILRILSRYMSATLGSQAPKPLPTAVRKYAGDLATVGKGEILLTA</sequence>
<dbReference type="PANTHER" id="PTHR39673">
    <property type="entry name" value="TUNGSTEN FORMYLMETHANOFURAN DEHYDROGENASE, SUBUNIT C (FWDC)"/>
    <property type="match status" value="1"/>
</dbReference>
<dbReference type="AlphaFoldDB" id="A0A6I3KNT0"/>